<keyword evidence="3" id="KW-0597">Phosphoprotein</keyword>
<dbReference type="EMBL" id="JBBKZV010000046">
    <property type="protein sequence ID" value="MEJ8826941.1"/>
    <property type="molecule type" value="Genomic_DNA"/>
</dbReference>
<dbReference type="SMART" id="SM00387">
    <property type="entry name" value="HATPase_c"/>
    <property type="match status" value="1"/>
</dbReference>
<evidence type="ECO:0000313" key="8">
    <source>
        <dbReference type="EMBL" id="MEJ8826941.1"/>
    </source>
</evidence>
<name>A0ABU8WCE7_9BURK</name>
<dbReference type="InterPro" id="IPR004358">
    <property type="entry name" value="Sig_transdc_His_kin-like_C"/>
</dbReference>
<evidence type="ECO:0000313" key="9">
    <source>
        <dbReference type="Proteomes" id="UP001363010"/>
    </source>
</evidence>
<dbReference type="InterPro" id="IPR036890">
    <property type="entry name" value="HATPase_C_sf"/>
</dbReference>
<organism evidence="8 9">
    <name type="scientific">Variovorax humicola</name>
    <dbReference type="NCBI Taxonomy" id="1769758"/>
    <lineage>
        <taxon>Bacteria</taxon>
        <taxon>Pseudomonadati</taxon>
        <taxon>Pseudomonadota</taxon>
        <taxon>Betaproteobacteria</taxon>
        <taxon>Burkholderiales</taxon>
        <taxon>Comamonadaceae</taxon>
        <taxon>Variovorax</taxon>
    </lineage>
</organism>
<evidence type="ECO:0000256" key="6">
    <source>
        <dbReference type="ARBA" id="ARBA00023012"/>
    </source>
</evidence>
<reference evidence="8 9" key="1">
    <citation type="submission" date="2024-03" db="EMBL/GenBank/DDBJ databases">
        <title>Novel species of the genus Variovorax.</title>
        <authorList>
            <person name="Liu Q."/>
            <person name="Xin Y.-H."/>
        </authorList>
    </citation>
    <scope>NUCLEOTIDE SEQUENCE [LARGE SCALE GENOMIC DNA]</scope>
    <source>
        <strain evidence="8 9">KACC 18501</strain>
    </source>
</reference>
<evidence type="ECO:0000256" key="4">
    <source>
        <dbReference type="ARBA" id="ARBA00022679"/>
    </source>
</evidence>
<proteinExistence type="predicted"/>
<keyword evidence="5 8" id="KW-0418">Kinase</keyword>
<dbReference type="PANTHER" id="PTHR43711:SF1">
    <property type="entry name" value="HISTIDINE KINASE 1"/>
    <property type="match status" value="1"/>
</dbReference>
<comment type="caution">
    <text evidence="8">The sequence shown here is derived from an EMBL/GenBank/DDBJ whole genome shotgun (WGS) entry which is preliminary data.</text>
</comment>
<dbReference type="PROSITE" id="PS50109">
    <property type="entry name" value="HIS_KIN"/>
    <property type="match status" value="1"/>
</dbReference>
<dbReference type="CDD" id="cd00075">
    <property type="entry name" value="HATPase"/>
    <property type="match status" value="1"/>
</dbReference>
<dbReference type="SUPFAM" id="SSF55874">
    <property type="entry name" value="ATPase domain of HSP90 chaperone/DNA topoisomerase II/histidine kinase"/>
    <property type="match status" value="1"/>
</dbReference>
<evidence type="ECO:0000256" key="3">
    <source>
        <dbReference type="ARBA" id="ARBA00022553"/>
    </source>
</evidence>
<dbReference type="SUPFAM" id="SSF55785">
    <property type="entry name" value="PYP-like sensor domain (PAS domain)"/>
    <property type="match status" value="1"/>
</dbReference>
<dbReference type="InterPro" id="IPR050736">
    <property type="entry name" value="Sensor_HK_Regulatory"/>
</dbReference>
<dbReference type="Proteomes" id="UP001363010">
    <property type="component" value="Unassembled WGS sequence"/>
</dbReference>
<dbReference type="EC" id="2.7.13.3" evidence="2"/>
<dbReference type="InterPro" id="IPR036097">
    <property type="entry name" value="HisK_dim/P_sf"/>
</dbReference>
<evidence type="ECO:0000259" key="7">
    <source>
        <dbReference type="PROSITE" id="PS50109"/>
    </source>
</evidence>
<dbReference type="InterPro" id="IPR005467">
    <property type="entry name" value="His_kinase_dom"/>
</dbReference>
<dbReference type="InterPro" id="IPR003661">
    <property type="entry name" value="HisK_dim/P_dom"/>
</dbReference>
<dbReference type="CDD" id="cd00082">
    <property type="entry name" value="HisKA"/>
    <property type="match status" value="1"/>
</dbReference>
<evidence type="ECO:0000256" key="1">
    <source>
        <dbReference type="ARBA" id="ARBA00000085"/>
    </source>
</evidence>
<dbReference type="SUPFAM" id="SSF47384">
    <property type="entry name" value="Homodimeric domain of signal transducing histidine kinase"/>
    <property type="match status" value="1"/>
</dbReference>
<dbReference type="SMART" id="SM00388">
    <property type="entry name" value="HisKA"/>
    <property type="match status" value="1"/>
</dbReference>
<dbReference type="InterPro" id="IPR035965">
    <property type="entry name" value="PAS-like_dom_sf"/>
</dbReference>
<protein>
    <recommendedName>
        <fullName evidence="2">histidine kinase</fullName>
        <ecNumber evidence="2">2.7.13.3</ecNumber>
    </recommendedName>
</protein>
<dbReference type="Gene3D" id="1.10.287.130">
    <property type="match status" value="1"/>
</dbReference>
<dbReference type="Pfam" id="PF02518">
    <property type="entry name" value="HATPase_c"/>
    <property type="match status" value="1"/>
</dbReference>
<comment type="catalytic activity">
    <reaction evidence="1">
        <text>ATP + protein L-histidine = ADP + protein N-phospho-L-histidine.</text>
        <dbReference type="EC" id="2.7.13.3"/>
    </reaction>
</comment>
<dbReference type="PRINTS" id="PR00344">
    <property type="entry name" value="BCTRLSENSOR"/>
</dbReference>
<evidence type="ECO:0000256" key="5">
    <source>
        <dbReference type="ARBA" id="ARBA00022777"/>
    </source>
</evidence>
<dbReference type="Gene3D" id="3.30.450.20">
    <property type="entry name" value="PAS domain"/>
    <property type="match status" value="1"/>
</dbReference>
<accession>A0ABU8WCE7</accession>
<keyword evidence="6" id="KW-0902">Two-component regulatory system</keyword>
<dbReference type="GO" id="GO:0016301">
    <property type="term" value="F:kinase activity"/>
    <property type="evidence" value="ECO:0007669"/>
    <property type="project" value="UniProtKB-KW"/>
</dbReference>
<evidence type="ECO:0000256" key="2">
    <source>
        <dbReference type="ARBA" id="ARBA00012438"/>
    </source>
</evidence>
<gene>
    <name evidence="8" type="ORF">WKW80_33925</name>
</gene>
<dbReference type="Gene3D" id="3.30.565.10">
    <property type="entry name" value="Histidine kinase-like ATPase, C-terminal domain"/>
    <property type="match status" value="1"/>
</dbReference>
<dbReference type="RefSeq" id="WP_340367973.1">
    <property type="nucleotide sequence ID" value="NZ_JBBKZV010000046.1"/>
</dbReference>
<dbReference type="PANTHER" id="PTHR43711">
    <property type="entry name" value="TWO-COMPONENT HISTIDINE KINASE"/>
    <property type="match status" value="1"/>
</dbReference>
<keyword evidence="4" id="KW-0808">Transferase</keyword>
<sequence length="352" mass="37967">MILAANNTFCAWIGMGKSDLVRRLRVQDLLTMGGRIFHQTHWAPLLQLQGSVSEVKLEIKHRDGTIVPIILNAVRRERNGAIVHDLAMFVARDRDVYESELLASREELRLLVHEATRLQEEAKDRALFAEQMVGIVSHDLRNPLSAIHLGVLALSRGELTSNQIRVLGRISRSTERAHRLIADLLDFTAARVGKGLSVSPKAVNLHGVVADSVEELGMAYADRRIAHVQEGAGSCRVDPDRMSQLLGNLVSNAVAYGDPSRPVTVSSRIGPGGCAAVEVHNFGPPIPADTLPVLFQPMVRGDVGGAARSVGLGLYIVREIAEAHGGTITVLSSTDLGTTFTATFPLDPTPGA</sequence>
<dbReference type="InterPro" id="IPR003594">
    <property type="entry name" value="HATPase_dom"/>
</dbReference>
<feature type="domain" description="Histidine kinase" evidence="7">
    <location>
        <begin position="135"/>
        <end position="348"/>
    </location>
</feature>
<dbReference type="Pfam" id="PF00512">
    <property type="entry name" value="HisKA"/>
    <property type="match status" value="1"/>
</dbReference>
<keyword evidence="9" id="KW-1185">Reference proteome</keyword>